<evidence type="ECO:0000313" key="2">
    <source>
        <dbReference type="EMBL" id="KKM22778.1"/>
    </source>
</evidence>
<dbReference type="AlphaFoldDB" id="A0A0F9KKT4"/>
<gene>
    <name evidence="2" type="ORF">LCGC14_1621910</name>
</gene>
<evidence type="ECO:0000256" key="1">
    <source>
        <dbReference type="SAM" id="Phobius"/>
    </source>
</evidence>
<feature type="non-terminal residue" evidence="2">
    <location>
        <position position="1"/>
    </location>
</feature>
<feature type="transmembrane region" description="Helical" evidence="1">
    <location>
        <begin position="396"/>
        <end position="414"/>
    </location>
</feature>
<proteinExistence type="predicted"/>
<feature type="transmembrane region" description="Helical" evidence="1">
    <location>
        <begin position="420"/>
        <end position="436"/>
    </location>
</feature>
<protein>
    <submittedName>
        <fullName evidence="2">Uncharacterized protein</fullName>
    </submittedName>
</protein>
<dbReference type="EMBL" id="LAZR01013262">
    <property type="protein sequence ID" value="KKM22778.1"/>
    <property type="molecule type" value="Genomic_DNA"/>
</dbReference>
<reference evidence="2" key="1">
    <citation type="journal article" date="2015" name="Nature">
        <title>Complex archaea that bridge the gap between prokaryotes and eukaryotes.</title>
        <authorList>
            <person name="Spang A."/>
            <person name="Saw J.H."/>
            <person name="Jorgensen S.L."/>
            <person name="Zaremba-Niedzwiedzka K."/>
            <person name="Martijn J."/>
            <person name="Lind A.E."/>
            <person name="van Eijk R."/>
            <person name="Schleper C."/>
            <person name="Guy L."/>
            <person name="Ettema T.J."/>
        </authorList>
    </citation>
    <scope>NUCLEOTIDE SEQUENCE</scope>
</reference>
<sequence length="442" mass="49113">GMYLFDFNADLILSIVLSDTAGSINYRISNAITTVTVAVVNPSDVIKVRVNLNIGQKVFSVHSDVDGTDYYNVFNLNLEEDFYNIKFNLYSHTAAESRAYLDNVGVYFEGKSLDLSEMGYGEFYKIDLSEAEGSYAFDGYVHVGTTDPYSIGDGYIIEDDFLTEVLPMANQQEVIDLVDLKDSLIFTLTPGFPLNLIGNYDVIRLIENNGSYYLGTVSRGDQTSLLAHFEVIDGRLQGYNVDVSILDDWITISFDINDTETSNYTLVINDVYKTNWGFTTSFIASFTDGTDFTYLMDESEPFDVSGNRFMTDFGGILPFYKIIDVFSFNISSSIDNDGTSVLAGFDLIKLHYSPLGFIDLADLHSTGILAVMIPLVVLLLPTFAIYAGIENKKKGAGKKAFLPILLLISTILFATDLIPVWIYFIIVLGVGALIIVKRRSVK</sequence>
<name>A0A0F9KKT4_9ZZZZ</name>
<keyword evidence="1" id="KW-0812">Transmembrane</keyword>
<keyword evidence="1" id="KW-0472">Membrane</keyword>
<feature type="transmembrane region" description="Helical" evidence="1">
    <location>
        <begin position="367"/>
        <end position="389"/>
    </location>
</feature>
<keyword evidence="1" id="KW-1133">Transmembrane helix</keyword>
<accession>A0A0F9KKT4</accession>
<organism evidence="2">
    <name type="scientific">marine sediment metagenome</name>
    <dbReference type="NCBI Taxonomy" id="412755"/>
    <lineage>
        <taxon>unclassified sequences</taxon>
        <taxon>metagenomes</taxon>
        <taxon>ecological metagenomes</taxon>
    </lineage>
</organism>
<comment type="caution">
    <text evidence="2">The sequence shown here is derived from an EMBL/GenBank/DDBJ whole genome shotgun (WGS) entry which is preliminary data.</text>
</comment>